<gene>
    <name evidence="1" type="ORF">PSA21_8</name>
</gene>
<organism evidence="1 2">
    <name type="scientific">Pseudomonas phage Psa21</name>
    <dbReference type="NCBI Taxonomy" id="2530023"/>
    <lineage>
        <taxon>Viruses</taxon>
        <taxon>Duplodnaviria</taxon>
        <taxon>Heunggongvirae</taxon>
        <taxon>Uroviricota</taxon>
        <taxon>Caudoviricetes</taxon>
        <taxon>Chimalliviridae</taxon>
        <taxon>Tepukevirus</taxon>
        <taxon>Tepukevirus Psa21</taxon>
    </lineage>
</organism>
<evidence type="ECO:0000313" key="1">
    <source>
        <dbReference type="EMBL" id="QBJ02538.1"/>
    </source>
</evidence>
<dbReference type="Proteomes" id="UP000294134">
    <property type="component" value="Segment"/>
</dbReference>
<reference evidence="1 2" key="1">
    <citation type="submission" date="2019-02" db="EMBL/GenBank/DDBJ databases">
        <authorList>
            <person name="Frampton R.A."/>
            <person name="Wojtus J.K."/>
            <person name="Fineran P.C."/>
            <person name="Hendrickson H.L."/>
        </authorList>
    </citation>
    <scope>NUCLEOTIDE SEQUENCE [LARGE SCALE GENOMIC DNA]</scope>
</reference>
<sequence>MATFEPFTRSAYLDPERGFWTWLRSEIVSFPGETNKFIPNKNDAVRDWDQGLFRVIEVDETTGMSVLEKWVEPVSPDPDGPENVLIATGPGYTSESFRIFLDQTVTPHTFSPDLRCHFYGTEVQGYKIFKGSDISEAYGTVISEYYDASGNYLGPMIPVEVAVLPGMLPGTTYQNGVTVPMAGYTSVSLPDGDRVTLVAYAANGKQLSIAQLIVVNSQAIRQPDTSKRYVKGIALDTPWISSADPKVIEFPLNVAVESLPMFGRVHYRDGKKEPKAINGGQMELLGLRNYVATEVGQEFGMTLTYQLSDDEVSYGLNPTTDRKITMSYIARTSPAEGAYECRLFVYPVWVNEAVGYRLEFWLYNQDRERYWNVTPQIQLGMTSKAFDPTAYGYVQTLTYALNLNEVDGIFKPVRFVSTIQVSLLQAGSNGAANWEVLFRPDQAGAYGRDLKANIEYIETNQWNLRLANGMQTKEQWLNKLYYMAEPLINPDAEVIAPEPTHFRVHFLHNVYEYAISQWNEVLKVNNDLTNDGELVYIQWIRRQVGTDLQLAMTALPLKQLV</sequence>
<dbReference type="EMBL" id="MK552327">
    <property type="protein sequence ID" value="QBJ02538.1"/>
    <property type="molecule type" value="Genomic_DNA"/>
</dbReference>
<keyword evidence="2" id="KW-1185">Reference proteome</keyword>
<proteinExistence type="predicted"/>
<accession>A0A481W4L1</accession>
<protein>
    <submittedName>
        <fullName evidence="1">Virion structural protein</fullName>
    </submittedName>
</protein>
<name>A0A481W4L1_9CAUD</name>
<evidence type="ECO:0000313" key="2">
    <source>
        <dbReference type="Proteomes" id="UP000294134"/>
    </source>
</evidence>